<evidence type="ECO:0000313" key="1">
    <source>
        <dbReference type="EMBL" id="SCU84704.1"/>
    </source>
</evidence>
<proteinExistence type="predicted"/>
<name>A0A1K0IY75_CUPNE</name>
<reference evidence="1" key="1">
    <citation type="submission" date="2016-09" db="EMBL/GenBank/DDBJ databases">
        <authorList>
            <person name="Capua I."/>
            <person name="De Benedictis P."/>
            <person name="Joannis T."/>
            <person name="Lombin L.H."/>
            <person name="Cattoli G."/>
        </authorList>
    </citation>
    <scope>NUCLEOTIDE SEQUENCE</scope>
    <source>
        <strain evidence="1">B9</strain>
    </source>
</reference>
<accession>A0A1K0IY75</accession>
<gene>
    <name evidence="1" type="ORF">CNECB9_4370011</name>
</gene>
<dbReference type="EMBL" id="FMSH01000376">
    <property type="protein sequence ID" value="SCU84704.1"/>
    <property type="molecule type" value="Genomic_DNA"/>
</dbReference>
<dbReference type="RefSeq" id="WP_340527747.1">
    <property type="nucleotide sequence ID" value="NZ_FMSH01000376.1"/>
</dbReference>
<dbReference type="AlphaFoldDB" id="A0A1K0IY75"/>
<protein>
    <submittedName>
        <fullName evidence="1">Uncharacterized protein</fullName>
    </submittedName>
</protein>
<sequence length="115" mass="12397">MNAAYLAYVALGQTLAAQRDLVWALPLEPDGRVRKGHGWNLSALAGDVPPPVHYLNHLGRDAKMLKALAEQSKALAPAALSAAWQDLIKAAVLEQLLVKRNTTGHIVSKRVGRDS</sequence>
<organism evidence="1">
    <name type="scientific">Cupriavidus necator</name>
    <name type="common">Alcaligenes eutrophus</name>
    <name type="synonym">Ralstonia eutropha</name>
    <dbReference type="NCBI Taxonomy" id="106590"/>
    <lineage>
        <taxon>Bacteria</taxon>
        <taxon>Pseudomonadati</taxon>
        <taxon>Pseudomonadota</taxon>
        <taxon>Betaproteobacteria</taxon>
        <taxon>Burkholderiales</taxon>
        <taxon>Burkholderiaceae</taxon>
        <taxon>Cupriavidus</taxon>
    </lineage>
</organism>